<keyword evidence="1" id="KW-0812">Transmembrane</keyword>
<keyword evidence="3" id="KW-1185">Reference proteome</keyword>
<reference evidence="2" key="1">
    <citation type="submission" date="2022-07" db="EMBL/GenBank/DDBJ databases">
        <authorList>
            <person name="Macas J."/>
            <person name="Novak P."/>
            <person name="Neumann P."/>
        </authorList>
    </citation>
    <scope>NUCLEOTIDE SEQUENCE</scope>
</reference>
<proteinExistence type="predicted"/>
<name>A0A9P0YMS5_CUSEU</name>
<feature type="non-terminal residue" evidence="2">
    <location>
        <position position="139"/>
    </location>
</feature>
<keyword evidence="1" id="KW-0472">Membrane</keyword>
<organism evidence="2 3">
    <name type="scientific">Cuscuta europaea</name>
    <name type="common">European dodder</name>
    <dbReference type="NCBI Taxonomy" id="41803"/>
    <lineage>
        <taxon>Eukaryota</taxon>
        <taxon>Viridiplantae</taxon>
        <taxon>Streptophyta</taxon>
        <taxon>Embryophyta</taxon>
        <taxon>Tracheophyta</taxon>
        <taxon>Spermatophyta</taxon>
        <taxon>Magnoliopsida</taxon>
        <taxon>eudicotyledons</taxon>
        <taxon>Gunneridae</taxon>
        <taxon>Pentapetalae</taxon>
        <taxon>asterids</taxon>
        <taxon>lamiids</taxon>
        <taxon>Solanales</taxon>
        <taxon>Convolvulaceae</taxon>
        <taxon>Cuscuteae</taxon>
        <taxon>Cuscuta</taxon>
        <taxon>Cuscuta subgen. Cuscuta</taxon>
    </lineage>
</organism>
<protein>
    <submittedName>
        <fullName evidence="2">Uncharacterized protein</fullName>
    </submittedName>
</protein>
<keyword evidence="1" id="KW-1133">Transmembrane helix</keyword>
<evidence type="ECO:0000256" key="1">
    <source>
        <dbReference type="SAM" id="Phobius"/>
    </source>
</evidence>
<accession>A0A9P0YMS5</accession>
<dbReference type="AlphaFoldDB" id="A0A9P0YMS5"/>
<dbReference type="Proteomes" id="UP001152484">
    <property type="component" value="Unassembled WGS sequence"/>
</dbReference>
<comment type="caution">
    <text evidence="2">The sequence shown here is derived from an EMBL/GenBank/DDBJ whole genome shotgun (WGS) entry which is preliminary data.</text>
</comment>
<dbReference type="EMBL" id="CAMAPE010000005">
    <property type="protein sequence ID" value="CAH9069050.1"/>
    <property type="molecule type" value="Genomic_DNA"/>
</dbReference>
<evidence type="ECO:0000313" key="2">
    <source>
        <dbReference type="EMBL" id="CAH9069050.1"/>
    </source>
</evidence>
<gene>
    <name evidence="2" type="ORF">CEURO_LOCUS3055</name>
</gene>
<evidence type="ECO:0000313" key="3">
    <source>
        <dbReference type="Proteomes" id="UP001152484"/>
    </source>
</evidence>
<feature type="transmembrane region" description="Helical" evidence="1">
    <location>
        <begin position="6"/>
        <end position="26"/>
    </location>
</feature>
<sequence length="139" mass="16289">MFGRLTGTIVFVGNSVILFTWGKLLYHQQERTTAATRVIVEDLEASWSIVRHKRRRSIPNQAHILNQLTTKLYRDKDRLEGNTNHFFFLDMEDFPPSSTLHSQESKTERQNHHNRLYYSHGARDNVWHTGKARGRASQI</sequence>